<protein>
    <submittedName>
        <fullName evidence="2">Uncharacterized protein</fullName>
    </submittedName>
</protein>
<reference evidence="2 3" key="1">
    <citation type="submission" date="2020-06" db="EMBL/GenBank/DDBJ databases">
        <authorList>
            <person name="Li R."/>
            <person name="Bekaert M."/>
        </authorList>
    </citation>
    <scope>NUCLEOTIDE SEQUENCE [LARGE SCALE GENOMIC DNA]</scope>
    <source>
        <strain evidence="3">wild</strain>
    </source>
</reference>
<evidence type="ECO:0000256" key="1">
    <source>
        <dbReference type="SAM" id="MobiDB-lite"/>
    </source>
</evidence>
<sequence>MEFPNELTALLAAMNVSGKEPVWKFSASTDQVTVQLTWNKAKEPEASSSKPKPALKKSRPPSTRRRDAKRYDQWVQAKTAAVTSADVIPSTASVDQNHQTEARTSLEGIREITPTKYQGEPEGVVIKTDIVISPFNPRKACHRQYYLHPTNHRGKRCRIDFDEGFDLDDPELLRTPPHTSPLIMPSPEAVNTAMSILVRPDTPYKTPQPSRCKMKAKRTTDNRTIKPKINKNLNI</sequence>
<keyword evidence="3" id="KW-1185">Reference proteome</keyword>
<proteinExistence type="predicted"/>
<feature type="region of interest" description="Disordered" evidence="1">
    <location>
        <begin position="39"/>
        <end position="70"/>
    </location>
</feature>
<gene>
    <name evidence="2" type="ORF">MCOR_539</name>
</gene>
<dbReference type="EMBL" id="CACVKT020000137">
    <property type="protein sequence ID" value="CAC5356290.1"/>
    <property type="molecule type" value="Genomic_DNA"/>
</dbReference>
<organism evidence="2 3">
    <name type="scientific">Mytilus coruscus</name>
    <name type="common">Sea mussel</name>
    <dbReference type="NCBI Taxonomy" id="42192"/>
    <lineage>
        <taxon>Eukaryota</taxon>
        <taxon>Metazoa</taxon>
        <taxon>Spiralia</taxon>
        <taxon>Lophotrochozoa</taxon>
        <taxon>Mollusca</taxon>
        <taxon>Bivalvia</taxon>
        <taxon>Autobranchia</taxon>
        <taxon>Pteriomorphia</taxon>
        <taxon>Mytilida</taxon>
        <taxon>Mytiloidea</taxon>
        <taxon>Mytilidae</taxon>
        <taxon>Mytilinae</taxon>
        <taxon>Mytilus</taxon>
    </lineage>
</organism>
<dbReference type="AlphaFoldDB" id="A0A6J7ZXE3"/>
<accession>A0A6J7ZXE3</accession>
<feature type="compositionally biased region" description="Basic residues" evidence="1">
    <location>
        <begin position="53"/>
        <end position="68"/>
    </location>
</feature>
<evidence type="ECO:0000313" key="2">
    <source>
        <dbReference type="EMBL" id="CAC5356290.1"/>
    </source>
</evidence>
<name>A0A6J7ZXE3_MYTCO</name>
<evidence type="ECO:0000313" key="3">
    <source>
        <dbReference type="Proteomes" id="UP000507470"/>
    </source>
</evidence>
<dbReference type="Proteomes" id="UP000507470">
    <property type="component" value="Unassembled WGS sequence"/>
</dbReference>